<dbReference type="RefSeq" id="WP_128951339.1">
    <property type="nucleotide sequence ID" value="NZ_CP030053.1"/>
</dbReference>
<dbReference type="Gene3D" id="1.50.10.150">
    <property type="entry name" value="Voltage-dependent anion channel"/>
    <property type="match status" value="1"/>
</dbReference>
<feature type="transmembrane region" description="Helical" evidence="5">
    <location>
        <begin position="201"/>
        <end position="220"/>
    </location>
</feature>
<evidence type="ECO:0000256" key="3">
    <source>
        <dbReference type="ARBA" id="ARBA00022989"/>
    </source>
</evidence>
<keyword evidence="3 5" id="KW-1133">Transmembrane helix</keyword>
<evidence type="ECO:0000256" key="2">
    <source>
        <dbReference type="ARBA" id="ARBA00022692"/>
    </source>
</evidence>
<proteinExistence type="predicted"/>
<evidence type="ECO:0000256" key="4">
    <source>
        <dbReference type="ARBA" id="ARBA00023136"/>
    </source>
</evidence>
<dbReference type="Pfam" id="PF03595">
    <property type="entry name" value="SLAC1"/>
    <property type="match status" value="1"/>
</dbReference>
<dbReference type="AlphaFoldDB" id="A0AAE5X0G1"/>
<keyword evidence="9" id="KW-1185">Reference proteome</keyword>
<comment type="subcellular location">
    <subcellularLocation>
        <location evidence="1">Membrane</location>
        <topology evidence="1">Multi-pass membrane protein</topology>
    </subcellularLocation>
</comment>
<evidence type="ECO:0000256" key="1">
    <source>
        <dbReference type="ARBA" id="ARBA00004141"/>
    </source>
</evidence>
<feature type="transmembrane region" description="Helical" evidence="5">
    <location>
        <begin position="168"/>
        <end position="189"/>
    </location>
</feature>
<feature type="transmembrane region" description="Helical" evidence="5">
    <location>
        <begin position="283"/>
        <end position="307"/>
    </location>
</feature>
<dbReference type="Proteomes" id="UP000290401">
    <property type="component" value="Unassembled WGS sequence"/>
</dbReference>
<keyword evidence="4 5" id="KW-0472">Membrane</keyword>
<dbReference type="PANTHER" id="PTHR37955:SF1">
    <property type="entry name" value="DEP DOMAIN-CONTAINING PROTEIN"/>
    <property type="match status" value="1"/>
</dbReference>
<dbReference type="Proteomes" id="UP000288972">
    <property type="component" value="Chromosome"/>
</dbReference>
<dbReference type="CDD" id="cd09324">
    <property type="entry name" value="TDT_TehA"/>
    <property type="match status" value="1"/>
</dbReference>
<dbReference type="GO" id="GO:0005886">
    <property type="term" value="C:plasma membrane"/>
    <property type="evidence" value="ECO:0007669"/>
    <property type="project" value="TreeGrafter"/>
</dbReference>
<dbReference type="InterPro" id="IPR052951">
    <property type="entry name" value="Tellurite_res_ion_channel"/>
</dbReference>
<reference evidence="6 8" key="1">
    <citation type="submission" date="2018-06" db="EMBL/GenBank/DDBJ databases">
        <title>Comparative genomics of rhizobia nodulating Arachis hypogaea in China.</title>
        <authorList>
            <person name="Li Y."/>
        </authorList>
    </citation>
    <scope>NUCLEOTIDE SEQUENCE [LARGE SCALE GENOMIC DNA]</scope>
    <source>
        <strain evidence="6 8">CCBAU 51670</strain>
    </source>
</reference>
<gene>
    <name evidence="7" type="primary">tehA</name>
    <name evidence="7" type="ORF">EAS56_22325</name>
    <name evidence="6" type="ORF">XH91_15320</name>
</gene>
<dbReference type="NCBIfam" id="NF008032">
    <property type="entry name" value="PRK10764.1"/>
    <property type="match status" value="1"/>
</dbReference>
<sequence>MSKGFKPPIVPAAFFGIVLGLAGLGNAWRAAHQVWQFPAIIGETILAVASIVWAVLIALFGLRWIFARAESLGEAHHPVQCCFIGLAGVSTMLIALAAEPYSHLTAMILFGVGAAFTLGFALWRTGLLWRGNRDHTATTPVLYLPTVAGGFVTAGVSATLGSPDWGQLAFGVALFSWFAIESVLLHRLYTVETLPIALRPTLGIQLAPPVVGAVAYLAINGGVPDMFAHILIGYGLMMALLLVRLLPWIMEQPFSVSYWSFTFGATALAIAPIRMVGHGDTGAIALLAPYLFAAANIVVGLIALGTLRLIAQGRLLPPVAASPPAQAATA</sequence>
<dbReference type="EMBL" id="CP030053">
    <property type="protein sequence ID" value="QAU46597.1"/>
    <property type="molecule type" value="Genomic_DNA"/>
</dbReference>
<keyword evidence="2 5" id="KW-0812">Transmembrane</keyword>
<evidence type="ECO:0000313" key="7">
    <source>
        <dbReference type="EMBL" id="RXH10406.1"/>
    </source>
</evidence>
<protein>
    <submittedName>
        <fullName evidence="6">Dicarboxylate transporter/tellurite-resistance protein TehA</fullName>
    </submittedName>
</protein>
<feature type="transmembrane region" description="Helical" evidence="5">
    <location>
        <begin position="226"/>
        <end position="246"/>
    </location>
</feature>
<organism evidence="6 8">
    <name type="scientific">Bradyrhizobium guangzhouense</name>
    <dbReference type="NCBI Taxonomy" id="1325095"/>
    <lineage>
        <taxon>Bacteria</taxon>
        <taxon>Pseudomonadati</taxon>
        <taxon>Pseudomonadota</taxon>
        <taxon>Alphaproteobacteria</taxon>
        <taxon>Hyphomicrobiales</taxon>
        <taxon>Nitrobacteraceae</taxon>
        <taxon>Bradyrhizobium</taxon>
    </lineage>
</organism>
<dbReference type="GO" id="GO:0046583">
    <property type="term" value="F:monoatomic cation efflux transmembrane transporter activity"/>
    <property type="evidence" value="ECO:0007669"/>
    <property type="project" value="TreeGrafter"/>
</dbReference>
<evidence type="ECO:0000313" key="9">
    <source>
        <dbReference type="Proteomes" id="UP000290401"/>
    </source>
</evidence>
<evidence type="ECO:0000313" key="6">
    <source>
        <dbReference type="EMBL" id="QAU46597.1"/>
    </source>
</evidence>
<dbReference type="KEGG" id="bgz:XH91_15320"/>
<feature type="transmembrane region" description="Helical" evidence="5">
    <location>
        <begin position="78"/>
        <end position="98"/>
    </location>
</feature>
<reference evidence="7 9" key="2">
    <citation type="submission" date="2018-10" db="EMBL/GenBank/DDBJ databases">
        <title>Bradyrhizobium sp. nov., effective nodules isolated from peanut in China.</title>
        <authorList>
            <person name="Li Y."/>
        </authorList>
    </citation>
    <scope>NUCLEOTIDE SEQUENCE [LARGE SCALE GENOMIC DNA]</scope>
    <source>
        <strain evidence="7 9">CCBAU 53426</strain>
    </source>
</reference>
<feature type="transmembrane region" description="Helical" evidence="5">
    <location>
        <begin position="141"/>
        <end position="162"/>
    </location>
</feature>
<accession>A0AAE5X0G1</accession>
<dbReference type="InterPro" id="IPR004695">
    <property type="entry name" value="SLAC1/Mae1/Ssu1/TehA"/>
</dbReference>
<evidence type="ECO:0000256" key="5">
    <source>
        <dbReference type="SAM" id="Phobius"/>
    </source>
</evidence>
<dbReference type="InterPro" id="IPR039264">
    <property type="entry name" value="TehA"/>
</dbReference>
<dbReference type="EMBL" id="RDQZ01000020">
    <property type="protein sequence ID" value="RXH10406.1"/>
    <property type="molecule type" value="Genomic_DNA"/>
</dbReference>
<evidence type="ECO:0000313" key="8">
    <source>
        <dbReference type="Proteomes" id="UP000288972"/>
    </source>
</evidence>
<feature type="transmembrane region" description="Helical" evidence="5">
    <location>
        <begin position="104"/>
        <end position="129"/>
    </location>
</feature>
<feature type="transmembrane region" description="Helical" evidence="5">
    <location>
        <begin position="258"/>
        <end position="277"/>
    </location>
</feature>
<feature type="transmembrane region" description="Helical" evidence="5">
    <location>
        <begin position="45"/>
        <end position="66"/>
    </location>
</feature>
<name>A0AAE5X0G1_9BRAD</name>
<dbReference type="PANTHER" id="PTHR37955">
    <property type="entry name" value="TELLURITE RESISTANCE PROTEIN TEHA"/>
    <property type="match status" value="1"/>
</dbReference>
<dbReference type="InterPro" id="IPR038665">
    <property type="entry name" value="Voltage-dep_anion_channel_sf"/>
</dbReference>